<dbReference type="EMBL" id="HACG01052029">
    <property type="protein sequence ID" value="CEK98900.1"/>
    <property type="molecule type" value="Transcribed_RNA"/>
</dbReference>
<sequence>QNSIEKLIMSVHRNINELNVHLNGRSFMSTTDKTDIATDICINAYTLDTVDSFEYVCEETEML</sequence>
<dbReference type="AlphaFoldDB" id="A0A0B7C395"/>
<proteinExistence type="predicted"/>
<evidence type="ECO:0000313" key="1">
    <source>
        <dbReference type="EMBL" id="CEK98900.1"/>
    </source>
</evidence>
<feature type="non-terminal residue" evidence="1">
    <location>
        <position position="1"/>
    </location>
</feature>
<accession>A0A0B7C395</accession>
<name>A0A0B7C395_9EUPU</name>
<protein>
    <submittedName>
        <fullName evidence="1">Uncharacterized protein</fullName>
    </submittedName>
</protein>
<reference evidence="1" key="1">
    <citation type="submission" date="2014-12" db="EMBL/GenBank/DDBJ databases">
        <title>Insight into the proteome of Arion vulgaris.</title>
        <authorList>
            <person name="Aradska J."/>
            <person name="Bulat T."/>
            <person name="Smidak R."/>
            <person name="Sarate P."/>
            <person name="Gangsoo J."/>
            <person name="Sialana F."/>
            <person name="Bilban M."/>
            <person name="Lubec G."/>
        </authorList>
    </citation>
    <scope>NUCLEOTIDE SEQUENCE</scope>
    <source>
        <tissue evidence="1">Skin</tissue>
    </source>
</reference>
<gene>
    <name evidence="1" type="primary">ORF219925</name>
</gene>
<organism evidence="1">
    <name type="scientific">Arion vulgaris</name>
    <dbReference type="NCBI Taxonomy" id="1028688"/>
    <lineage>
        <taxon>Eukaryota</taxon>
        <taxon>Metazoa</taxon>
        <taxon>Spiralia</taxon>
        <taxon>Lophotrochozoa</taxon>
        <taxon>Mollusca</taxon>
        <taxon>Gastropoda</taxon>
        <taxon>Heterobranchia</taxon>
        <taxon>Euthyneura</taxon>
        <taxon>Panpulmonata</taxon>
        <taxon>Eupulmonata</taxon>
        <taxon>Stylommatophora</taxon>
        <taxon>Helicina</taxon>
        <taxon>Arionoidea</taxon>
        <taxon>Arionidae</taxon>
        <taxon>Arion</taxon>
    </lineage>
</organism>